<name>A0AAD7TNX9_9APHY</name>
<evidence type="ECO:0000256" key="1">
    <source>
        <dbReference type="SAM" id="MobiDB-lite"/>
    </source>
</evidence>
<evidence type="ECO:0000313" key="2">
    <source>
        <dbReference type="EMBL" id="KAJ8468782.1"/>
    </source>
</evidence>
<dbReference type="AlphaFoldDB" id="A0AAD7TNX9"/>
<protein>
    <submittedName>
        <fullName evidence="2">Uncharacterized protein</fullName>
    </submittedName>
</protein>
<proteinExistence type="predicted"/>
<feature type="region of interest" description="Disordered" evidence="1">
    <location>
        <begin position="417"/>
        <end position="446"/>
    </location>
</feature>
<dbReference type="EMBL" id="JAPEVG010000321">
    <property type="protein sequence ID" value="KAJ8468782.1"/>
    <property type="molecule type" value="Genomic_DNA"/>
</dbReference>
<organism evidence="2 3">
    <name type="scientific">Trametes cubensis</name>
    <dbReference type="NCBI Taxonomy" id="1111947"/>
    <lineage>
        <taxon>Eukaryota</taxon>
        <taxon>Fungi</taxon>
        <taxon>Dikarya</taxon>
        <taxon>Basidiomycota</taxon>
        <taxon>Agaricomycotina</taxon>
        <taxon>Agaricomycetes</taxon>
        <taxon>Polyporales</taxon>
        <taxon>Polyporaceae</taxon>
        <taxon>Trametes</taxon>
    </lineage>
</organism>
<feature type="region of interest" description="Disordered" evidence="1">
    <location>
        <begin position="462"/>
        <end position="506"/>
    </location>
</feature>
<dbReference type="Proteomes" id="UP001215151">
    <property type="component" value="Unassembled WGS sequence"/>
</dbReference>
<evidence type="ECO:0000313" key="3">
    <source>
        <dbReference type="Proteomes" id="UP001215151"/>
    </source>
</evidence>
<accession>A0AAD7TNX9</accession>
<feature type="compositionally biased region" description="Polar residues" evidence="1">
    <location>
        <begin position="478"/>
        <end position="488"/>
    </location>
</feature>
<keyword evidence="3" id="KW-1185">Reference proteome</keyword>
<feature type="compositionally biased region" description="Low complexity" evidence="1">
    <location>
        <begin position="417"/>
        <end position="434"/>
    </location>
</feature>
<sequence length="506" mass="56677">MSADNFAQPFFFVDELEHLPLNNDTTLPESSQVEMNVFDLGRFIEQPPSRPPELDDDTIVINARYDSGIVPRLRRLLRTADADERRFPLSCVPDDYTWDVPVVPTALLVRGQPITLVIVGELANIDYLRSQSNAPVLRLQINMARVGDETVFRRLFDVHPRGRAQPPTHVYLEREFVENQPFVSIFDSRRRIEPVHRATRLRLAHLNIGDIVMGHYIMPLQALFTADPLPCPPDRCRPPNQHLDPMSDLIGHKPHITNPILRLSLTHAPRQYVQLHLASLAPVNARHLLLLVSLRLFNGSRLQAKITWNEVPPLLPQRIFAHTPVYIPTIPHVHTFFTPNIFTHPFYIMITDLPGLTLPRPLLMIVSVTEWFPGDPSSMEAHVDLRYITADHSALSSVVHIPRTLEQHTQLHAAHNTHHTAANATAAPNNSAQTRPVTHSDISPIPATAHRDATNEALAPAANTDVERNAPSEPVAMDQSSSTPTANTDVERNAPTSAVEETEAAL</sequence>
<gene>
    <name evidence="2" type="ORF">ONZ51_g9421</name>
</gene>
<reference evidence="2" key="1">
    <citation type="submission" date="2022-11" db="EMBL/GenBank/DDBJ databases">
        <title>Genome Sequence of Cubamyces cubensis.</title>
        <authorList>
            <person name="Buettner E."/>
        </authorList>
    </citation>
    <scope>NUCLEOTIDE SEQUENCE</scope>
    <source>
        <strain evidence="2">MPL-01</strain>
    </source>
</reference>
<comment type="caution">
    <text evidence="2">The sequence shown here is derived from an EMBL/GenBank/DDBJ whole genome shotgun (WGS) entry which is preliminary data.</text>
</comment>